<proteinExistence type="inferred from homology"/>
<keyword evidence="5" id="KW-0289">Folate biosynthesis</keyword>
<evidence type="ECO:0000256" key="4">
    <source>
        <dbReference type="ARBA" id="ARBA00013043"/>
    </source>
</evidence>
<organism evidence="9 10">
    <name type="scientific">Caballeronia hypogeia</name>
    <dbReference type="NCBI Taxonomy" id="1777140"/>
    <lineage>
        <taxon>Bacteria</taxon>
        <taxon>Pseudomonadati</taxon>
        <taxon>Pseudomonadota</taxon>
        <taxon>Betaproteobacteria</taxon>
        <taxon>Burkholderiales</taxon>
        <taxon>Burkholderiaceae</taxon>
        <taxon>Caballeronia</taxon>
    </lineage>
</organism>
<dbReference type="EC" id="4.1.2.25" evidence="4"/>
<comment type="catalytic activity">
    <reaction evidence="1">
        <text>7,8-dihydroneopterin = 6-hydroxymethyl-7,8-dihydropterin + glycolaldehyde</text>
        <dbReference type="Rhea" id="RHEA:10540"/>
        <dbReference type="ChEBI" id="CHEBI:17001"/>
        <dbReference type="ChEBI" id="CHEBI:17071"/>
        <dbReference type="ChEBI" id="CHEBI:44841"/>
        <dbReference type="EC" id="4.1.2.25"/>
    </reaction>
</comment>
<sequence>MSRVCPIFACCLRMPSAISRRISVTKGTAISGKKHMGRFEPIREAVYVAPQPSAEGRAAMDIVYIEGLTGQTVIGIDVSELHEPQTVRMNLAIGVPSIRACHTDRIEDTVNYAAVREAILHLLETHGLQLLEALAERIAQLVIADFGAHWVRVSLAKPAKFEDVDAVGVVIERRRVVDARASGAVSLAWIGRGYVPE</sequence>
<reference evidence="9" key="1">
    <citation type="submission" date="2016-01" db="EMBL/GenBank/DDBJ databases">
        <authorList>
            <person name="Peeters C."/>
        </authorList>
    </citation>
    <scope>NUCLEOTIDE SEQUENCE</scope>
    <source>
        <strain evidence="9">LMG 29322</strain>
    </source>
</reference>
<dbReference type="SUPFAM" id="SSF55620">
    <property type="entry name" value="Tetrahydrobiopterin biosynthesis enzymes-like"/>
    <property type="match status" value="1"/>
</dbReference>
<gene>
    <name evidence="9" type="primary">folB</name>
    <name evidence="9" type="ORF">AWB79_03724</name>
</gene>
<dbReference type="PANTHER" id="PTHR42844:SF1">
    <property type="entry name" value="DIHYDRONEOPTERIN ALDOLASE 1-RELATED"/>
    <property type="match status" value="1"/>
</dbReference>
<dbReference type="GO" id="GO:0046656">
    <property type="term" value="P:folic acid biosynthetic process"/>
    <property type="evidence" value="ECO:0007669"/>
    <property type="project" value="UniProtKB-KW"/>
</dbReference>
<evidence type="ECO:0000256" key="2">
    <source>
        <dbReference type="ARBA" id="ARBA00005013"/>
    </source>
</evidence>
<accession>A0A158BHZ8</accession>
<evidence type="ECO:0000256" key="1">
    <source>
        <dbReference type="ARBA" id="ARBA00001353"/>
    </source>
</evidence>
<keyword evidence="6 9" id="KW-0456">Lyase</keyword>
<dbReference type="EMBL" id="FCOA02000011">
    <property type="protein sequence ID" value="SAK69671.1"/>
    <property type="molecule type" value="Genomic_DNA"/>
</dbReference>
<dbReference type="AlphaFoldDB" id="A0A158BHZ8"/>
<feature type="domain" description="Dihydroneopterin aldolase/epimerase" evidence="8">
    <location>
        <begin position="63"/>
        <end position="173"/>
    </location>
</feature>
<comment type="pathway">
    <text evidence="2">Cofactor biosynthesis; tetrahydrofolate biosynthesis; 2-amino-4-hydroxy-6-hydroxymethyl-7,8-dihydropteridine diphosphate from 7,8-dihydroneopterin triphosphate: step 3/4.</text>
</comment>
<evidence type="ECO:0000256" key="6">
    <source>
        <dbReference type="ARBA" id="ARBA00023239"/>
    </source>
</evidence>
<dbReference type="PANTHER" id="PTHR42844">
    <property type="entry name" value="DIHYDRONEOPTERIN ALDOLASE 1-RELATED"/>
    <property type="match status" value="1"/>
</dbReference>
<evidence type="ECO:0000313" key="9">
    <source>
        <dbReference type="EMBL" id="SAK69671.1"/>
    </source>
</evidence>
<dbReference type="GO" id="GO:0004150">
    <property type="term" value="F:dihydroneopterin aldolase activity"/>
    <property type="evidence" value="ECO:0007669"/>
    <property type="project" value="UniProtKB-EC"/>
</dbReference>
<evidence type="ECO:0000256" key="3">
    <source>
        <dbReference type="ARBA" id="ARBA00005708"/>
    </source>
</evidence>
<evidence type="ECO:0000259" key="8">
    <source>
        <dbReference type="SMART" id="SM00905"/>
    </source>
</evidence>
<evidence type="ECO:0000313" key="10">
    <source>
        <dbReference type="Proteomes" id="UP000054851"/>
    </source>
</evidence>
<dbReference type="InterPro" id="IPR043133">
    <property type="entry name" value="GTP-CH-I_C/QueF"/>
</dbReference>
<dbReference type="InterPro" id="IPR006157">
    <property type="entry name" value="FolB_dom"/>
</dbReference>
<evidence type="ECO:0000256" key="7">
    <source>
        <dbReference type="ARBA" id="ARBA00032903"/>
    </source>
</evidence>
<dbReference type="Proteomes" id="UP000054851">
    <property type="component" value="Unassembled WGS sequence"/>
</dbReference>
<comment type="similarity">
    <text evidence="3">Belongs to the DHNA family.</text>
</comment>
<dbReference type="STRING" id="1777140.AWB79_03724"/>
<dbReference type="NCBIfam" id="TIGR00526">
    <property type="entry name" value="folB_dom"/>
    <property type="match status" value="1"/>
</dbReference>
<dbReference type="Gene3D" id="3.30.1130.10">
    <property type="match status" value="1"/>
</dbReference>
<dbReference type="Pfam" id="PF02152">
    <property type="entry name" value="FolB"/>
    <property type="match status" value="1"/>
</dbReference>
<dbReference type="GO" id="GO:0005737">
    <property type="term" value="C:cytoplasm"/>
    <property type="evidence" value="ECO:0007669"/>
    <property type="project" value="TreeGrafter"/>
</dbReference>
<dbReference type="SMART" id="SM00905">
    <property type="entry name" value="FolB"/>
    <property type="match status" value="1"/>
</dbReference>
<keyword evidence="10" id="KW-1185">Reference proteome</keyword>
<evidence type="ECO:0000256" key="5">
    <source>
        <dbReference type="ARBA" id="ARBA00022909"/>
    </source>
</evidence>
<comment type="caution">
    <text evidence="9">The sequence shown here is derived from an EMBL/GenBank/DDBJ whole genome shotgun (WGS) entry which is preliminary data.</text>
</comment>
<dbReference type="InterPro" id="IPR006156">
    <property type="entry name" value="Dihydroneopterin_aldolase"/>
</dbReference>
<name>A0A158BHZ8_9BURK</name>
<protein>
    <recommendedName>
        <fullName evidence="4">dihydroneopterin aldolase</fullName>
        <ecNumber evidence="4">4.1.2.25</ecNumber>
    </recommendedName>
    <alternativeName>
        <fullName evidence="7">7,8-dihydroneopterin aldolase</fullName>
    </alternativeName>
</protein>